<name>A0A077ZYH4_STYLE</name>
<dbReference type="AlphaFoldDB" id="A0A077ZYH4"/>
<sequence>METISQMKSTQKDNAAALRYEKIKQNEEKTSNLAMEKSQISDPFFKNAKIVTCSQVLVKNGQAVAIAFKGQSHPIKDKSPARSMERSSLSQNELHAGISKKPLEPYNPNSHRNRLYQPQITMPYKNASQIVLGDRSSVDRKQFVSSSQNIMISPSTQNLTSNPGIIAERTKWLKHKQQQ</sequence>
<keyword evidence="3" id="KW-1185">Reference proteome</keyword>
<dbReference type="EMBL" id="CCKQ01002491">
    <property type="protein sequence ID" value="CDW73586.1"/>
    <property type="molecule type" value="Genomic_DNA"/>
</dbReference>
<dbReference type="OMA" id="MPYKNAS"/>
<evidence type="ECO:0000313" key="3">
    <source>
        <dbReference type="Proteomes" id="UP000039865"/>
    </source>
</evidence>
<gene>
    <name evidence="2" type="primary">Contig8887.g9497</name>
    <name evidence="2" type="ORF">STYLEM_2569</name>
</gene>
<feature type="region of interest" description="Disordered" evidence="1">
    <location>
        <begin position="73"/>
        <end position="108"/>
    </location>
</feature>
<feature type="compositionally biased region" description="Basic and acidic residues" evidence="1">
    <location>
        <begin position="74"/>
        <end position="85"/>
    </location>
</feature>
<protein>
    <submittedName>
        <fullName evidence="2">Uncharacterized protein</fullName>
    </submittedName>
</protein>
<reference evidence="2 3" key="1">
    <citation type="submission" date="2014-06" db="EMBL/GenBank/DDBJ databases">
        <authorList>
            <person name="Swart Estienne"/>
        </authorList>
    </citation>
    <scope>NUCLEOTIDE SEQUENCE [LARGE SCALE GENOMIC DNA]</scope>
    <source>
        <strain evidence="2 3">130c</strain>
    </source>
</reference>
<proteinExistence type="predicted"/>
<organism evidence="2 3">
    <name type="scientific">Stylonychia lemnae</name>
    <name type="common">Ciliate</name>
    <dbReference type="NCBI Taxonomy" id="5949"/>
    <lineage>
        <taxon>Eukaryota</taxon>
        <taxon>Sar</taxon>
        <taxon>Alveolata</taxon>
        <taxon>Ciliophora</taxon>
        <taxon>Intramacronucleata</taxon>
        <taxon>Spirotrichea</taxon>
        <taxon>Stichotrichia</taxon>
        <taxon>Sporadotrichida</taxon>
        <taxon>Oxytrichidae</taxon>
        <taxon>Stylonychinae</taxon>
        <taxon>Stylonychia</taxon>
    </lineage>
</organism>
<dbReference type="OrthoDB" id="283343at2759"/>
<dbReference type="InParanoid" id="A0A077ZYH4"/>
<evidence type="ECO:0000256" key="1">
    <source>
        <dbReference type="SAM" id="MobiDB-lite"/>
    </source>
</evidence>
<evidence type="ECO:0000313" key="2">
    <source>
        <dbReference type="EMBL" id="CDW73586.1"/>
    </source>
</evidence>
<dbReference type="Proteomes" id="UP000039865">
    <property type="component" value="Unassembled WGS sequence"/>
</dbReference>
<accession>A0A077ZYH4</accession>